<dbReference type="PANTHER" id="PTHR43767">
    <property type="entry name" value="LONG-CHAIN-FATTY-ACID--COA LIGASE"/>
    <property type="match status" value="1"/>
</dbReference>
<dbReference type="InterPro" id="IPR025110">
    <property type="entry name" value="AMP-bd_C"/>
</dbReference>
<dbReference type="InterPro" id="IPR042099">
    <property type="entry name" value="ANL_N_sf"/>
</dbReference>
<dbReference type="InterPro" id="IPR045851">
    <property type="entry name" value="AMP-bd_C_sf"/>
</dbReference>
<keyword evidence="4" id="KW-1185">Reference proteome</keyword>
<protein>
    <submittedName>
        <fullName evidence="3">AMP-binding protein</fullName>
    </submittedName>
</protein>
<dbReference type="InterPro" id="IPR000873">
    <property type="entry name" value="AMP-dep_synth/lig_dom"/>
</dbReference>
<feature type="domain" description="AMP-binding enzyme C-terminal" evidence="2">
    <location>
        <begin position="299"/>
        <end position="373"/>
    </location>
</feature>
<evidence type="ECO:0000313" key="3">
    <source>
        <dbReference type="EMBL" id="MBW8482770.1"/>
    </source>
</evidence>
<dbReference type="PROSITE" id="PS00455">
    <property type="entry name" value="AMP_BINDING"/>
    <property type="match status" value="1"/>
</dbReference>
<gene>
    <name evidence="3" type="ORF">K1Y72_10355</name>
</gene>
<dbReference type="Gene3D" id="3.30.300.30">
    <property type="match status" value="1"/>
</dbReference>
<dbReference type="RefSeq" id="WP_220165524.1">
    <property type="nucleotide sequence ID" value="NZ_JAIBOA010000005.1"/>
</dbReference>
<dbReference type="Gene3D" id="3.40.50.12780">
    <property type="entry name" value="N-terminal domain of ligase-like"/>
    <property type="match status" value="1"/>
</dbReference>
<comment type="caution">
    <text evidence="3">The sequence shown here is derived from an EMBL/GenBank/DDBJ whole genome shotgun (WGS) entry which is preliminary data.</text>
</comment>
<organism evidence="3 4">
    <name type="scientific">Actinomadura parmotrematis</name>
    <dbReference type="NCBI Taxonomy" id="2864039"/>
    <lineage>
        <taxon>Bacteria</taxon>
        <taxon>Bacillati</taxon>
        <taxon>Actinomycetota</taxon>
        <taxon>Actinomycetes</taxon>
        <taxon>Streptosporangiales</taxon>
        <taxon>Thermomonosporaceae</taxon>
        <taxon>Actinomadura</taxon>
    </lineage>
</organism>
<proteinExistence type="predicted"/>
<evidence type="ECO:0000259" key="1">
    <source>
        <dbReference type="Pfam" id="PF00501"/>
    </source>
</evidence>
<dbReference type="Pfam" id="PF00501">
    <property type="entry name" value="AMP-binding"/>
    <property type="match status" value="1"/>
</dbReference>
<dbReference type="SUPFAM" id="SSF56801">
    <property type="entry name" value="Acetyl-CoA synthetase-like"/>
    <property type="match status" value="1"/>
</dbReference>
<sequence>MERRLLAAALAPGPRLLEALAAALDGTGPALCPLPPDLPPPARDRLLDALAPHAVLTEQGLAPRPGGHGVDPGTAVLIATSGSTGTPKIVELSGAALRASAAATAARIGAGPRDRWLCCLPTSHIAGLQVLARALLAGTDPIVQPRFDTAAVTAAGADLVSLVPTQLRRLLDAGADLAAFRAILLGGAAAPPDLVDAARARGARLFTTYGMSETCGGCAYDGLPLDGVRLDLDPGGRIRIAGPVLFTGYHRRPDLTRAARDGAWFLTQDLGAFQDGRLRVRGRLDDVINTGGEKVVAGEVADLLSRHPRVRDVVVVGRPDPEWGERVTAVVVPAGPPPALADLRDWVRTALPAAAAPRQLEIVPAIPLLASGKPDRALLRRP</sequence>
<dbReference type="EMBL" id="JAIBOA010000005">
    <property type="protein sequence ID" value="MBW8482770.1"/>
    <property type="molecule type" value="Genomic_DNA"/>
</dbReference>
<feature type="domain" description="AMP-dependent synthetase/ligase" evidence="1">
    <location>
        <begin position="74"/>
        <end position="224"/>
    </location>
</feature>
<dbReference type="InterPro" id="IPR050237">
    <property type="entry name" value="ATP-dep_AMP-bd_enzyme"/>
</dbReference>
<dbReference type="PANTHER" id="PTHR43767:SF1">
    <property type="entry name" value="NONRIBOSOMAL PEPTIDE SYNTHASE PES1 (EUROFUNG)-RELATED"/>
    <property type="match status" value="1"/>
</dbReference>
<evidence type="ECO:0000313" key="4">
    <source>
        <dbReference type="Proteomes" id="UP000774570"/>
    </source>
</evidence>
<evidence type="ECO:0000259" key="2">
    <source>
        <dbReference type="Pfam" id="PF13193"/>
    </source>
</evidence>
<dbReference type="Proteomes" id="UP000774570">
    <property type="component" value="Unassembled WGS sequence"/>
</dbReference>
<name>A0ABS7FRB9_9ACTN</name>
<dbReference type="InterPro" id="IPR020845">
    <property type="entry name" value="AMP-binding_CS"/>
</dbReference>
<dbReference type="Pfam" id="PF13193">
    <property type="entry name" value="AMP-binding_C"/>
    <property type="match status" value="1"/>
</dbReference>
<accession>A0ABS7FRB9</accession>
<reference evidence="3 4" key="1">
    <citation type="submission" date="2021-07" db="EMBL/GenBank/DDBJ databases">
        <title>Actinomadura sp. PM05-2 isolated from lichen.</title>
        <authorList>
            <person name="Somphong A."/>
            <person name="Phongsopitanun W."/>
            <person name="Tanasupawat S."/>
            <person name="Peongsungnone V."/>
        </authorList>
    </citation>
    <scope>NUCLEOTIDE SEQUENCE [LARGE SCALE GENOMIC DNA]</scope>
    <source>
        <strain evidence="3 4">PM05-2</strain>
    </source>
</reference>